<reference evidence="1 2" key="1">
    <citation type="journal article" date="2013" name="Mar. Genomics">
        <title>Expression of sulfatases in Rhodopirellula baltica and the diversity of sulfatases in the genus Rhodopirellula.</title>
        <authorList>
            <person name="Wegner C.E."/>
            <person name="Richter-Heitmann T."/>
            <person name="Klindworth A."/>
            <person name="Klockow C."/>
            <person name="Richter M."/>
            <person name="Achstetter T."/>
            <person name="Glockner F.O."/>
            <person name="Harder J."/>
        </authorList>
    </citation>
    <scope>NUCLEOTIDE SEQUENCE [LARGE SCALE GENOMIC DNA]</scope>
    <source>
        <strain evidence="1 2">SM41</strain>
    </source>
</reference>
<protein>
    <submittedName>
        <fullName evidence="1">Uncharacterized protein</fullName>
    </submittedName>
</protein>
<keyword evidence="2" id="KW-1185">Reference proteome</keyword>
<comment type="caution">
    <text evidence="1">The sequence shown here is derived from an EMBL/GenBank/DDBJ whole genome shotgun (WGS) entry which is preliminary data.</text>
</comment>
<proteinExistence type="predicted"/>
<dbReference type="EMBL" id="ANOH01000102">
    <property type="protein sequence ID" value="EMI57241.1"/>
    <property type="molecule type" value="Genomic_DNA"/>
</dbReference>
<organism evidence="1 2">
    <name type="scientific">Rhodopirellula sallentina SM41</name>
    <dbReference type="NCBI Taxonomy" id="1263870"/>
    <lineage>
        <taxon>Bacteria</taxon>
        <taxon>Pseudomonadati</taxon>
        <taxon>Planctomycetota</taxon>
        <taxon>Planctomycetia</taxon>
        <taxon>Pirellulales</taxon>
        <taxon>Pirellulaceae</taxon>
        <taxon>Rhodopirellula</taxon>
    </lineage>
</organism>
<sequence>MFDTRWRVEENYRADFTTNSQSFLTCFAATDHACFAFIANSA</sequence>
<evidence type="ECO:0000313" key="2">
    <source>
        <dbReference type="Proteomes" id="UP000011885"/>
    </source>
</evidence>
<evidence type="ECO:0000313" key="1">
    <source>
        <dbReference type="EMBL" id="EMI57241.1"/>
    </source>
</evidence>
<name>M5UHD5_9BACT</name>
<gene>
    <name evidence="1" type="ORF">RSSM_01317</name>
</gene>
<dbReference type="Proteomes" id="UP000011885">
    <property type="component" value="Unassembled WGS sequence"/>
</dbReference>
<dbReference type="AlphaFoldDB" id="M5UHD5"/>
<dbReference type="PATRIC" id="fig|1263870.3.peg.1417"/>
<accession>M5UHD5</accession>